<evidence type="ECO:0000256" key="5">
    <source>
        <dbReference type="PROSITE-ProRule" id="PRU00335"/>
    </source>
</evidence>
<dbReference type="PROSITE" id="PS50977">
    <property type="entry name" value="HTH_TETR_2"/>
    <property type="match status" value="1"/>
</dbReference>
<dbReference type="InterPro" id="IPR001647">
    <property type="entry name" value="HTH_TetR"/>
</dbReference>
<dbReference type="GO" id="GO:0003677">
    <property type="term" value="F:DNA binding"/>
    <property type="evidence" value="ECO:0007669"/>
    <property type="project" value="UniProtKB-UniRule"/>
</dbReference>
<name>A0A1I6Z037_9BURK</name>
<evidence type="ECO:0000256" key="1">
    <source>
        <dbReference type="ARBA" id="ARBA00022491"/>
    </source>
</evidence>
<dbReference type="SUPFAM" id="SSF46689">
    <property type="entry name" value="Homeodomain-like"/>
    <property type="match status" value="1"/>
</dbReference>
<dbReference type="PANTHER" id="PTHR30055">
    <property type="entry name" value="HTH-TYPE TRANSCRIPTIONAL REGULATOR RUTR"/>
    <property type="match status" value="1"/>
</dbReference>
<proteinExistence type="predicted"/>
<organism evidence="7 8">
    <name type="scientific">Paraburkholderia aspalathi</name>
    <dbReference type="NCBI Taxonomy" id="1324617"/>
    <lineage>
        <taxon>Bacteria</taxon>
        <taxon>Pseudomonadati</taxon>
        <taxon>Pseudomonadota</taxon>
        <taxon>Betaproteobacteria</taxon>
        <taxon>Burkholderiales</taxon>
        <taxon>Burkholderiaceae</taxon>
        <taxon>Paraburkholderia</taxon>
    </lineage>
</organism>
<dbReference type="RefSeq" id="WP_093632824.1">
    <property type="nucleotide sequence ID" value="NZ_FPBH01000002.1"/>
</dbReference>
<gene>
    <name evidence="7" type="ORF">SAMN05192563_100250</name>
</gene>
<dbReference type="PROSITE" id="PS01081">
    <property type="entry name" value="HTH_TETR_1"/>
    <property type="match status" value="1"/>
</dbReference>
<evidence type="ECO:0000259" key="6">
    <source>
        <dbReference type="PROSITE" id="PS50977"/>
    </source>
</evidence>
<feature type="DNA-binding region" description="H-T-H motif" evidence="5">
    <location>
        <begin position="29"/>
        <end position="48"/>
    </location>
</feature>
<dbReference type="Proteomes" id="UP000198844">
    <property type="component" value="Unassembled WGS sequence"/>
</dbReference>
<accession>A0A1I6Z037</accession>
<keyword evidence="4" id="KW-0804">Transcription</keyword>
<keyword evidence="1" id="KW-0678">Repressor</keyword>
<dbReference type="PANTHER" id="PTHR30055:SF222">
    <property type="entry name" value="REGULATORY PROTEIN"/>
    <property type="match status" value="1"/>
</dbReference>
<protein>
    <submittedName>
        <fullName evidence="7">Transcriptional regulator, TetR family</fullName>
    </submittedName>
</protein>
<dbReference type="InterPro" id="IPR023772">
    <property type="entry name" value="DNA-bd_HTH_TetR-type_CS"/>
</dbReference>
<reference evidence="7 8" key="1">
    <citation type="submission" date="2016-10" db="EMBL/GenBank/DDBJ databases">
        <authorList>
            <person name="de Groot N.N."/>
        </authorList>
    </citation>
    <scope>NUCLEOTIDE SEQUENCE [LARGE SCALE GENOMIC DNA]</scope>
    <source>
        <strain evidence="7 8">LMG 27731</strain>
    </source>
</reference>
<dbReference type="EMBL" id="FPBH01000002">
    <property type="protein sequence ID" value="SFT55791.1"/>
    <property type="molecule type" value="Genomic_DNA"/>
</dbReference>
<dbReference type="Pfam" id="PF00440">
    <property type="entry name" value="TetR_N"/>
    <property type="match status" value="1"/>
</dbReference>
<keyword evidence="3 5" id="KW-0238">DNA-binding</keyword>
<evidence type="ECO:0000256" key="4">
    <source>
        <dbReference type="ARBA" id="ARBA00023163"/>
    </source>
</evidence>
<sequence>MARPLSPEKRGALLLSATQTVAEQGVLATTAGIAKRAGVAEGTLFTYFENKDALFQELYLHLKQDLARSVMPDYPHEAGYRQRMQHVFERYVNWGLANAAGRSALSRLSASGHILDDTRAQGMGPFLAISQMMEDAVRDGVLVDASIAFLSSIIEHIADTTIEYVDKHPESAERHLQLGFHVAWRAITA</sequence>
<dbReference type="InterPro" id="IPR009057">
    <property type="entry name" value="Homeodomain-like_sf"/>
</dbReference>
<dbReference type="Gene3D" id="1.10.357.10">
    <property type="entry name" value="Tetracycline Repressor, domain 2"/>
    <property type="match status" value="1"/>
</dbReference>
<dbReference type="PRINTS" id="PR00455">
    <property type="entry name" value="HTHTETR"/>
</dbReference>
<keyword evidence="2" id="KW-0805">Transcription regulation</keyword>
<evidence type="ECO:0000256" key="2">
    <source>
        <dbReference type="ARBA" id="ARBA00023015"/>
    </source>
</evidence>
<dbReference type="OrthoDB" id="63332at2"/>
<feature type="domain" description="HTH tetR-type" evidence="6">
    <location>
        <begin position="7"/>
        <end position="66"/>
    </location>
</feature>
<dbReference type="AlphaFoldDB" id="A0A1I6Z037"/>
<evidence type="ECO:0000313" key="8">
    <source>
        <dbReference type="Proteomes" id="UP000198844"/>
    </source>
</evidence>
<evidence type="ECO:0000313" key="7">
    <source>
        <dbReference type="EMBL" id="SFT55791.1"/>
    </source>
</evidence>
<dbReference type="InterPro" id="IPR050109">
    <property type="entry name" value="HTH-type_TetR-like_transc_reg"/>
</dbReference>
<evidence type="ECO:0000256" key="3">
    <source>
        <dbReference type="ARBA" id="ARBA00023125"/>
    </source>
</evidence>